<dbReference type="Gene3D" id="2.60.40.420">
    <property type="entry name" value="Cupredoxins - blue copper proteins"/>
    <property type="match status" value="1"/>
</dbReference>
<dbReference type="PANTHER" id="PTHR11709:SF262">
    <property type="entry name" value="LACCASE-14"/>
    <property type="match status" value="1"/>
</dbReference>
<dbReference type="Pfam" id="PF07732">
    <property type="entry name" value="Cu-oxidase_3"/>
    <property type="match status" value="1"/>
</dbReference>
<dbReference type="PANTHER" id="PTHR11709">
    <property type="entry name" value="MULTI-COPPER OXIDASE"/>
    <property type="match status" value="1"/>
</dbReference>
<accession>A0A444WZ95</accession>
<gene>
    <name evidence="4" type="ORF">Ahy_B10g101291</name>
</gene>
<keyword evidence="5" id="KW-1185">Reference proteome</keyword>
<feature type="domain" description="Plastocyanin-like" evidence="3">
    <location>
        <begin position="42"/>
        <end position="92"/>
    </location>
</feature>
<dbReference type="EMBL" id="SDMP01000020">
    <property type="protein sequence ID" value="RYQ82725.1"/>
    <property type="molecule type" value="Genomic_DNA"/>
</dbReference>
<name>A0A444WZ95_ARAHY</name>
<comment type="caution">
    <text evidence="4">The sequence shown here is derived from an EMBL/GenBank/DDBJ whole genome shotgun (WGS) entry which is preliminary data.</text>
</comment>
<dbReference type="STRING" id="3818.A0A444WZ95"/>
<evidence type="ECO:0000313" key="4">
    <source>
        <dbReference type="EMBL" id="RYQ82725.1"/>
    </source>
</evidence>
<dbReference type="InterPro" id="IPR011707">
    <property type="entry name" value="Cu-oxidase-like_N"/>
</dbReference>
<comment type="similarity">
    <text evidence="2">Belongs to the multicopper oxidase family.</text>
</comment>
<proteinExistence type="inferred from homology"/>
<dbReference type="PROSITE" id="PS51257">
    <property type="entry name" value="PROKAR_LIPOPROTEIN"/>
    <property type="match status" value="1"/>
</dbReference>
<sequence length="134" mass="15294">MMVMKTSNAYSLIIFAVLLLYGCYLIDHVANAEVRHHNFVIKSSSYTRLCSTKNILTVNDEFPGPTLKAHTGDTLIVNVYNQANHNITIHWKEPYGGMDMMVGQEPQFMELSSFIPSMDKTIPFPNPMLRFQSY</sequence>
<evidence type="ECO:0000313" key="5">
    <source>
        <dbReference type="Proteomes" id="UP000289738"/>
    </source>
</evidence>
<dbReference type="Proteomes" id="UP000289738">
    <property type="component" value="Chromosome B10"/>
</dbReference>
<dbReference type="GO" id="GO:0005507">
    <property type="term" value="F:copper ion binding"/>
    <property type="evidence" value="ECO:0007669"/>
    <property type="project" value="InterPro"/>
</dbReference>
<protein>
    <recommendedName>
        <fullName evidence="3">Plastocyanin-like domain-containing protein</fullName>
    </recommendedName>
</protein>
<comment type="function">
    <text evidence="1">Lignin degradation and detoxification of lignin-derived products.</text>
</comment>
<dbReference type="GO" id="GO:0016491">
    <property type="term" value="F:oxidoreductase activity"/>
    <property type="evidence" value="ECO:0007669"/>
    <property type="project" value="TreeGrafter"/>
</dbReference>
<organism evidence="4 5">
    <name type="scientific">Arachis hypogaea</name>
    <name type="common">Peanut</name>
    <dbReference type="NCBI Taxonomy" id="3818"/>
    <lineage>
        <taxon>Eukaryota</taxon>
        <taxon>Viridiplantae</taxon>
        <taxon>Streptophyta</taxon>
        <taxon>Embryophyta</taxon>
        <taxon>Tracheophyta</taxon>
        <taxon>Spermatophyta</taxon>
        <taxon>Magnoliopsida</taxon>
        <taxon>eudicotyledons</taxon>
        <taxon>Gunneridae</taxon>
        <taxon>Pentapetalae</taxon>
        <taxon>rosids</taxon>
        <taxon>fabids</taxon>
        <taxon>Fabales</taxon>
        <taxon>Fabaceae</taxon>
        <taxon>Papilionoideae</taxon>
        <taxon>50 kb inversion clade</taxon>
        <taxon>dalbergioids sensu lato</taxon>
        <taxon>Dalbergieae</taxon>
        <taxon>Pterocarpus clade</taxon>
        <taxon>Arachis</taxon>
    </lineage>
</organism>
<evidence type="ECO:0000256" key="1">
    <source>
        <dbReference type="ARBA" id="ARBA00002075"/>
    </source>
</evidence>
<dbReference type="AlphaFoldDB" id="A0A444WZ95"/>
<evidence type="ECO:0000256" key="2">
    <source>
        <dbReference type="ARBA" id="ARBA00010609"/>
    </source>
</evidence>
<reference evidence="4 5" key="1">
    <citation type="submission" date="2019-01" db="EMBL/GenBank/DDBJ databases">
        <title>Sequencing of cultivated peanut Arachis hypogaea provides insights into genome evolution and oil improvement.</title>
        <authorList>
            <person name="Chen X."/>
        </authorList>
    </citation>
    <scope>NUCLEOTIDE SEQUENCE [LARGE SCALE GENOMIC DNA]</scope>
    <source>
        <strain evidence="5">cv. Fuhuasheng</strain>
        <tissue evidence="4">Leaves</tissue>
    </source>
</reference>
<evidence type="ECO:0000259" key="3">
    <source>
        <dbReference type="Pfam" id="PF07732"/>
    </source>
</evidence>
<dbReference type="SUPFAM" id="SSF49503">
    <property type="entry name" value="Cupredoxins"/>
    <property type="match status" value="1"/>
</dbReference>
<dbReference type="InterPro" id="IPR008972">
    <property type="entry name" value="Cupredoxin"/>
</dbReference>
<dbReference type="InterPro" id="IPR045087">
    <property type="entry name" value="Cu-oxidase_fam"/>
</dbReference>